<evidence type="ECO:0000313" key="2">
    <source>
        <dbReference type="EMBL" id="OGY45210.1"/>
    </source>
</evidence>
<evidence type="ECO:0000313" key="3">
    <source>
        <dbReference type="Proteomes" id="UP000178240"/>
    </source>
</evidence>
<dbReference type="STRING" id="1797535.A2744_00635"/>
<feature type="transmembrane region" description="Helical" evidence="1">
    <location>
        <begin position="369"/>
        <end position="389"/>
    </location>
</feature>
<feature type="transmembrane region" description="Helical" evidence="1">
    <location>
        <begin position="194"/>
        <end position="215"/>
    </location>
</feature>
<dbReference type="EMBL" id="MHIE01000024">
    <property type="protein sequence ID" value="OGY45210.1"/>
    <property type="molecule type" value="Genomic_DNA"/>
</dbReference>
<feature type="transmembrane region" description="Helical" evidence="1">
    <location>
        <begin position="115"/>
        <end position="133"/>
    </location>
</feature>
<proteinExistence type="predicted"/>
<evidence type="ECO:0008006" key="4">
    <source>
        <dbReference type="Google" id="ProtNLM"/>
    </source>
</evidence>
<name>A0A1G1Y086_9BACT</name>
<keyword evidence="1" id="KW-0812">Transmembrane</keyword>
<feature type="transmembrane region" description="Helical" evidence="1">
    <location>
        <begin position="339"/>
        <end position="357"/>
    </location>
</feature>
<feature type="transmembrane region" description="Helical" evidence="1">
    <location>
        <begin position="305"/>
        <end position="327"/>
    </location>
</feature>
<keyword evidence="1" id="KW-0472">Membrane</keyword>
<reference evidence="2 3" key="1">
    <citation type="journal article" date="2016" name="Nat. Commun.">
        <title>Thousands of microbial genomes shed light on interconnected biogeochemical processes in an aquifer system.</title>
        <authorList>
            <person name="Anantharaman K."/>
            <person name="Brown C.T."/>
            <person name="Hug L.A."/>
            <person name="Sharon I."/>
            <person name="Castelle C.J."/>
            <person name="Probst A.J."/>
            <person name="Thomas B.C."/>
            <person name="Singh A."/>
            <person name="Wilkins M.J."/>
            <person name="Karaoz U."/>
            <person name="Brodie E.L."/>
            <person name="Williams K.H."/>
            <person name="Hubbard S.S."/>
            <person name="Banfield J.F."/>
        </authorList>
    </citation>
    <scope>NUCLEOTIDE SEQUENCE [LARGE SCALE GENOMIC DNA]</scope>
</reference>
<gene>
    <name evidence="2" type="ORF">A2744_00635</name>
</gene>
<accession>A0A1G1Y086</accession>
<feature type="transmembrane region" description="Helical" evidence="1">
    <location>
        <begin position="85"/>
        <end position="109"/>
    </location>
</feature>
<dbReference type="Proteomes" id="UP000178240">
    <property type="component" value="Unassembled WGS sequence"/>
</dbReference>
<protein>
    <recommendedName>
        <fullName evidence="4">Glycosyltransferase RgtA/B/C/D-like domain-containing protein</fullName>
    </recommendedName>
</protein>
<dbReference type="AlphaFoldDB" id="A0A1G1Y086"/>
<feature type="transmembrane region" description="Helical" evidence="1">
    <location>
        <begin position="140"/>
        <end position="161"/>
    </location>
</feature>
<feature type="transmembrane region" description="Helical" evidence="1">
    <location>
        <begin position="227"/>
        <end position="253"/>
    </location>
</feature>
<comment type="caution">
    <text evidence="2">The sequence shown here is derived from an EMBL/GenBank/DDBJ whole genome shotgun (WGS) entry which is preliminary data.</text>
</comment>
<feature type="transmembrane region" description="Helical" evidence="1">
    <location>
        <begin position="17"/>
        <end position="38"/>
    </location>
</feature>
<sequence length="555" mass="63615">MTLLQILKTISRSEWRFFVRLVLGVMIIVNLPLLYGWLNTPSGAVFTGIHFALPNDWFVYYSYLEQATQGHWLFFDLFTAEVHRPVLNIFWLGVGLVGKFFGLSGVVAFNLVKTALIPIFYLVAYLFLACLFADSQRRKVSLVLLSFASGLGTFLVHYFIIYPKNVFSGQFHWPMDLWVPESNTFFTLYTSPHFIASLTLLLLVFLLTLIFVQTVKFRYSFGAGLSALVLFSFHPFHVLTVFGVVFVYFLSLLVWHQRILWPLLAHYFVLLIFSAPAVFYYSYLIQTDFVMRQKALQNITPTTPFLIMLISYGLLLPLALAGFYFLVKNKNFSFTNQGTAWLLVVGWAVVQLLLIYAPVNFQRRLTEGLHFPLAVLTTVGLFGLGAWLSRRKNRLSQLLFTQRLTIIFVVGALLISSTLFLLAVDFVIYQNRAQLAYLEPEIIEAVTWLKQTDAGSIVLNIDNQGVNLIPAYAGRRVYAGHGVETPYYLFKQQAVAWFFSHDRAEPMEKDFLAERQIDYIFYSPLEKSLGSYNPAAKSYLEEVYSNSQVQIYQVL</sequence>
<feature type="transmembrane region" description="Helical" evidence="1">
    <location>
        <begin position="259"/>
        <end position="284"/>
    </location>
</feature>
<evidence type="ECO:0000256" key="1">
    <source>
        <dbReference type="SAM" id="Phobius"/>
    </source>
</evidence>
<keyword evidence="1" id="KW-1133">Transmembrane helix</keyword>
<feature type="transmembrane region" description="Helical" evidence="1">
    <location>
        <begin position="404"/>
        <end position="428"/>
    </location>
</feature>
<feature type="transmembrane region" description="Helical" evidence="1">
    <location>
        <begin position="44"/>
        <end position="64"/>
    </location>
</feature>
<organism evidence="2 3">
    <name type="scientific">Candidatus Buchananbacteria bacterium RIFCSPHIGHO2_01_FULL_44_11</name>
    <dbReference type="NCBI Taxonomy" id="1797535"/>
    <lineage>
        <taxon>Bacteria</taxon>
        <taxon>Candidatus Buchananiibacteriota</taxon>
    </lineage>
</organism>